<comment type="caution">
    <text evidence="1">The sequence shown here is derived from an EMBL/GenBank/DDBJ whole genome shotgun (WGS) entry which is preliminary data.</text>
</comment>
<gene>
    <name evidence="1" type="ORF">F8M41_002904</name>
</gene>
<accession>A0A8H4A6N5</accession>
<dbReference type="AlphaFoldDB" id="A0A8H4A6N5"/>
<keyword evidence="2" id="KW-1185">Reference proteome</keyword>
<evidence type="ECO:0000313" key="1">
    <source>
        <dbReference type="EMBL" id="KAF0446496.1"/>
    </source>
</evidence>
<proteinExistence type="predicted"/>
<dbReference type="Proteomes" id="UP000439903">
    <property type="component" value="Unassembled WGS sequence"/>
</dbReference>
<evidence type="ECO:0000313" key="2">
    <source>
        <dbReference type="Proteomes" id="UP000439903"/>
    </source>
</evidence>
<name>A0A8H4A6N5_GIGMA</name>
<protein>
    <submittedName>
        <fullName evidence="1">Uncharacterized protein</fullName>
    </submittedName>
</protein>
<dbReference type="OrthoDB" id="2447030at2759"/>
<sequence length="113" mass="12597">MFKTLLQCLENQNRKSFLSGPLDAICGTSVVYLAMGGNNVGSYEEVKNLANSAINSALKKIVDNDRKEQVSKDMPEMRVAYKSVVGLRLIKALNMDNKEATSDQQQEEIKKKL</sequence>
<organism evidence="1 2">
    <name type="scientific">Gigaspora margarita</name>
    <dbReference type="NCBI Taxonomy" id="4874"/>
    <lineage>
        <taxon>Eukaryota</taxon>
        <taxon>Fungi</taxon>
        <taxon>Fungi incertae sedis</taxon>
        <taxon>Mucoromycota</taxon>
        <taxon>Glomeromycotina</taxon>
        <taxon>Glomeromycetes</taxon>
        <taxon>Diversisporales</taxon>
        <taxon>Gigasporaceae</taxon>
        <taxon>Gigaspora</taxon>
    </lineage>
</organism>
<reference evidence="1 2" key="1">
    <citation type="journal article" date="2019" name="Environ. Microbiol.">
        <title>At the nexus of three kingdoms: the genome of the mycorrhizal fungus Gigaspora margarita provides insights into plant, endobacterial and fungal interactions.</title>
        <authorList>
            <person name="Venice F."/>
            <person name="Ghignone S."/>
            <person name="Salvioli di Fossalunga A."/>
            <person name="Amselem J."/>
            <person name="Novero M."/>
            <person name="Xianan X."/>
            <person name="Sedzielewska Toro K."/>
            <person name="Morin E."/>
            <person name="Lipzen A."/>
            <person name="Grigoriev I.V."/>
            <person name="Henrissat B."/>
            <person name="Martin F.M."/>
            <person name="Bonfante P."/>
        </authorList>
    </citation>
    <scope>NUCLEOTIDE SEQUENCE [LARGE SCALE GENOMIC DNA]</scope>
    <source>
        <strain evidence="1 2">BEG34</strain>
    </source>
</reference>
<dbReference type="EMBL" id="WTPW01001250">
    <property type="protein sequence ID" value="KAF0446496.1"/>
    <property type="molecule type" value="Genomic_DNA"/>
</dbReference>